<name>A0A401T866_CHIPU</name>
<dbReference type="EMBL" id="BEZZ01019122">
    <property type="protein sequence ID" value="GCC38830.1"/>
    <property type="molecule type" value="Genomic_DNA"/>
</dbReference>
<accession>A0A401T866</accession>
<dbReference type="AlphaFoldDB" id="A0A401T866"/>
<comment type="caution">
    <text evidence="1">The sequence shown here is derived from an EMBL/GenBank/DDBJ whole genome shotgun (WGS) entry which is preliminary data.</text>
</comment>
<dbReference type="Proteomes" id="UP000287033">
    <property type="component" value="Unassembled WGS sequence"/>
</dbReference>
<protein>
    <submittedName>
        <fullName evidence="1">Uncharacterized protein</fullName>
    </submittedName>
</protein>
<reference evidence="1 2" key="1">
    <citation type="journal article" date="2018" name="Nat. Ecol. Evol.">
        <title>Shark genomes provide insights into elasmobranch evolution and the origin of vertebrates.</title>
        <authorList>
            <person name="Hara Y"/>
            <person name="Yamaguchi K"/>
            <person name="Onimaru K"/>
            <person name="Kadota M"/>
            <person name="Koyanagi M"/>
            <person name="Keeley SD"/>
            <person name="Tatsumi K"/>
            <person name="Tanaka K"/>
            <person name="Motone F"/>
            <person name="Kageyama Y"/>
            <person name="Nozu R"/>
            <person name="Adachi N"/>
            <person name="Nishimura O"/>
            <person name="Nakagawa R"/>
            <person name="Tanegashima C"/>
            <person name="Kiyatake I"/>
            <person name="Matsumoto R"/>
            <person name="Murakumo K"/>
            <person name="Nishida K"/>
            <person name="Terakita A"/>
            <person name="Kuratani S"/>
            <person name="Sato K"/>
            <person name="Hyodo S Kuraku.S."/>
        </authorList>
    </citation>
    <scope>NUCLEOTIDE SEQUENCE [LARGE SCALE GENOMIC DNA]</scope>
</reference>
<organism evidence="1 2">
    <name type="scientific">Chiloscyllium punctatum</name>
    <name type="common">Brownbanded bambooshark</name>
    <name type="synonym">Hemiscyllium punctatum</name>
    <dbReference type="NCBI Taxonomy" id="137246"/>
    <lineage>
        <taxon>Eukaryota</taxon>
        <taxon>Metazoa</taxon>
        <taxon>Chordata</taxon>
        <taxon>Craniata</taxon>
        <taxon>Vertebrata</taxon>
        <taxon>Chondrichthyes</taxon>
        <taxon>Elasmobranchii</taxon>
        <taxon>Galeomorphii</taxon>
        <taxon>Galeoidea</taxon>
        <taxon>Orectolobiformes</taxon>
        <taxon>Hemiscylliidae</taxon>
        <taxon>Chiloscyllium</taxon>
    </lineage>
</organism>
<proteinExistence type="predicted"/>
<evidence type="ECO:0000313" key="1">
    <source>
        <dbReference type="EMBL" id="GCC38830.1"/>
    </source>
</evidence>
<gene>
    <name evidence="1" type="ORF">chiPu_0023318</name>
</gene>
<evidence type="ECO:0000313" key="2">
    <source>
        <dbReference type="Proteomes" id="UP000287033"/>
    </source>
</evidence>
<sequence>MRSSLTRRDYNSQPALGAVLCRSCGKCPDQGRIPKEASDLNVEVFLKVRPKASLCRYGLCLLSLEHQLIALENVSLRKLFG</sequence>
<keyword evidence="2" id="KW-1185">Reference proteome</keyword>